<dbReference type="HAMAP" id="MF_01024">
    <property type="entry name" value="HisD"/>
    <property type="match status" value="1"/>
</dbReference>
<evidence type="ECO:0000256" key="14">
    <source>
        <dbReference type="PIRSR" id="PIRSR000099-1"/>
    </source>
</evidence>
<feature type="binding site" evidence="12 15">
    <location>
        <position position="146"/>
    </location>
    <ligand>
        <name>NAD(+)</name>
        <dbReference type="ChEBI" id="CHEBI:57540"/>
    </ligand>
</feature>
<comment type="function">
    <text evidence="1 12">Catalyzes the sequential NAD-dependent oxidations of L-histidinol to L-histidinaldehyde and then to L-histidine.</text>
</comment>
<dbReference type="RefSeq" id="WP_123256342.1">
    <property type="nucleotide sequence ID" value="NZ_RBED01000126.1"/>
</dbReference>
<feature type="binding site" evidence="12 16">
    <location>
        <position position="391"/>
    </location>
    <ligand>
        <name>substrate</name>
    </ligand>
</feature>
<dbReference type="InterPro" id="IPR001692">
    <property type="entry name" value="Histidinol_DH_CS"/>
</dbReference>
<feature type="binding site" evidence="12 16">
    <location>
        <position position="450"/>
    </location>
    <ligand>
        <name>substrate</name>
    </ligand>
</feature>
<keyword evidence="8 12" id="KW-0560">Oxidoreductase</keyword>
<dbReference type="OrthoDB" id="9805269at2"/>
<evidence type="ECO:0000256" key="1">
    <source>
        <dbReference type="ARBA" id="ARBA00003850"/>
    </source>
</evidence>
<dbReference type="Pfam" id="PF00815">
    <property type="entry name" value="Histidinol_dh"/>
    <property type="match status" value="1"/>
</dbReference>
<reference evidence="19 20" key="1">
    <citation type="submission" date="2018-10" db="EMBL/GenBank/DDBJ databases">
        <title>Genome sequencing of Arthrobacter oryzae TNB02.</title>
        <authorList>
            <person name="Cho Y.-J."/>
            <person name="Cho A."/>
            <person name="Kim O.-S."/>
        </authorList>
    </citation>
    <scope>NUCLEOTIDE SEQUENCE [LARGE SCALE GENOMIC DNA]</scope>
    <source>
        <strain evidence="19 20">TNB02</strain>
    </source>
</reference>
<evidence type="ECO:0000256" key="6">
    <source>
        <dbReference type="ARBA" id="ARBA00022723"/>
    </source>
</evidence>
<dbReference type="Gene3D" id="1.20.5.1300">
    <property type="match status" value="1"/>
</dbReference>
<evidence type="ECO:0000256" key="2">
    <source>
        <dbReference type="ARBA" id="ARBA00004940"/>
    </source>
</evidence>
<feature type="binding site" evidence="12 17">
    <location>
        <position position="391"/>
    </location>
    <ligand>
        <name>Zn(2+)</name>
        <dbReference type="ChEBI" id="CHEBI:29105"/>
    </ligand>
</feature>
<comment type="caution">
    <text evidence="19">The sequence shown here is derived from an EMBL/GenBank/DDBJ whole genome shotgun (WGS) entry which is preliminary data.</text>
</comment>
<evidence type="ECO:0000256" key="17">
    <source>
        <dbReference type="PIRSR" id="PIRSR000099-4"/>
    </source>
</evidence>
<comment type="pathway">
    <text evidence="2 12">Amino-acid biosynthesis; L-histidine biosynthesis; L-histidine from 5-phospho-alpha-D-ribose 1-diphosphate: step 9/9.</text>
</comment>
<name>A0A3N0BRB3_9MICC</name>
<dbReference type="NCBIfam" id="TIGR00069">
    <property type="entry name" value="hisD"/>
    <property type="match status" value="1"/>
</dbReference>
<feature type="binding site" evidence="12 15">
    <location>
        <position position="243"/>
    </location>
    <ligand>
        <name>NAD(+)</name>
        <dbReference type="ChEBI" id="CHEBI:57540"/>
    </ligand>
</feature>
<comment type="similarity">
    <text evidence="3 12 13 18">Belongs to the histidinol dehydrogenase family.</text>
</comment>
<dbReference type="GO" id="GO:0000105">
    <property type="term" value="P:L-histidine biosynthetic process"/>
    <property type="evidence" value="ECO:0007669"/>
    <property type="project" value="UniProtKB-UniRule"/>
</dbReference>
<feature type="active site" description="Proton acceptor" evidence="12 14">
    <location>
        <position position="358"/>
    </location>
</feature>
<dbReference type="InterPro" id="IPR016161">
    <property type="entry name" value="Ald_DH/histidinol_DH"/>
</dbReference>
<keyword evidence="7 12" id="KW-0862">Zinc</keyword>
<evidence type="ECO:0000313" key="19">
    <source>
        <dbReference type="EMBL" id="RNL51560.1"/>
    </source>
</evidence>
<evidence type="ECO:0000256" key="9">
    <source>
        <dbReference type="ARBA" id="ARBA00023027"/>
    </source>
</evidence>
<dbReference type="PANTHER" id="PTHR21256">
    <property type="entry name" value="HISTIDINOL DEHYDROGENASE HDH"/>
    <property type="match status" value="1"/>
</dbReference>
<dbReference type="AlphaFoldDB" id="A0A3N0BRB3"/>
<dbReference type="EC" id="1.1.1.23" evidence="4 12"/>
<dbReference type="PIRSF" id="PIRSF000099">
    <property type="entry name" value="Histidinol_dh"/>
    <property type="match status" value="1"/>
</dbReference>
<feature type="binding site" evidence="12 16">
    <location>
        <position position="445"/>
    </location>
    <ligand>
        <name>substrate</name>
    </ligand>
</feature>
<protein>
    <recommendedName>
        <fullName evidence="5 12">Histidinol dehydrogenase</fullName>
        <shortName evidence="12">HDH</shortName>
        <ecNumber evidence="4 12">1.1.1.23</ecNumber>
    </recommendedName>
</protein>
<feature type="active site" description="Proton acceptor" evidence="12 14">
    <location>
        <position position="357"/>
    </location>
</feature>
<dbReference type="FunFam" id="3.40.50.1980:FF:000001">
    <property type="entry name" value="Histidinol dehydrogenase"/>
    <property type="match status" value="1"/>
</dbReference>
<evidence type="ECO:0000256" key="12">
    <source>
        <dbReference type="HAMAP-Rule" id="MF_01024"/>
    </source>
</evidence>
<evidence type="ECO:0000256" key="13">
    <source>
        <dbReference type="PIRNR" id="PIRNR000099"/>
    </source>
</evidence>
<evidence type="ECO:0000256" key="8">
    <source>
        <dbReference type="ARBA" id="ARBA00023002"/>
    </source>
</evidence>
<dbReference type="UniPathway" id="UPA00031">
    <property type="reaction ID" value="UER00014"/>
</dbReference>
<dbReference type="GO" id="GO:0004399">
    <property type="term" value="F:histidinol dehydrogenase activity"/>
    <property type="evidence" value="ECO:0007669"/>
    <property type="project" value="UniProtKB-UniRule"/>
</dbReference>
<dbReference type="PROSITE" id="PS00611">
    <property type="entry name" value="HISOL_DEHYDROGENASE"/>
    <property type="match status" value="1"/>
</dbReference>
<feature type="binding site" evidence="12 16">
    <location>
        <position position="358"/>
    </location>
    <ligand>
        <name>substrate</name>
    </ligand>
</feature>
<feature type="binding site" evidence="12 17">
    <location>
        <position position="450"/>
    </location>
    <ligand>
        <name>Zn(2+)</name>
        <dbReference type="ChEBI" id="CHEBI:29105"/>
    </ligand>
</feature>
<feature type="binding site" evidence="12 16">
    <location>
        <position position="288"/>
    </location>
    <ligand>
        <name>substrate</name>
    </ligand>
</feature>
<feature type="binding site" evidence="12 17">
    <location>
        <position position="288"/>
    </location>
    <ligand>
        <name>Zn(2+)</name>
        <dbReference type="ChEBI" id="CHEBI:29105"/>
    </ligand>
</feature>
<dbReference type="SUPFAM" id="SSF53720">
    <property type="entry name" value="ALDH-like"/>
    <property type="match status" value="1"/>
</dbReference>
<keyword evidence="10 12" id="KW-0368">Histidine biosynthesis</keyword>
<proteinExistence type="inferred from homology"/>
<evidence type="ECO:0000256" key="7">
    <source>
        <dbReference type="ARBA" id="ARBA00022833"/>
    </source>
</evidence>
<dbReference type="PANTHER" id="PTHR21256:SF2">
    <property type="entry name" value="HISTIDINE BIOSYNTHESIS TRIFUNCTIONAL PROTEIN"/>
    <property type="match status" value="1"/>
</dbReference>
<evidence type="ECO:0000256" key="15">
    <source>
        <dbReference type="PIRSR" id="PIRSR000099-2"/>
    </source>
</evidence>
<evidence type="ECO:0000256" key="4">
    <source>
        <dbReference type="ARBA" id="ARBA00012965"/>
    </source>
</evidence>
<keyword evidence="20" id="KW-1185">Reference proteome</keyword>
<evidence type="ECO:0000256" key="18">
    <source>
        <dbReference type="RuleBase" id="RU004175"/>
    </source>
</evidence>
<dbReference type="GO" id="GO:0051287">
    <property type="term" value="F:NAD binding"/>
    <property type="evidence" value="ECO:0007669"/>
    <property type="project" value="InterPro"/>
</dbReference>
<accession>A0A3N0BRB3</accession>
<evidence type="ECO:0000256" key="10">
    <source>
        <dbReference type="ARBA" id="ARBA00023102"/>
    </source>
</evidence>
<comment type="catalytic activity">
    <reaction evidence="11 12">
        <text>L-histidinol + 2 NAD(+) + H2O = L-histidine + 2 NADH + 3 H(+)</text>
        <dbReference type="Rhea" id="RHEA:20641"/>
        <dbReference type="ChEBI" id="CHEBI:15377"/>
        <dbReference type="ChEBI" id="CHEBI:15378"/>
        <dbReference type="ChEBI" id="CHEBI:57540"/>
        <dbReference type="ChEBI" id="CHEBI:57595"/>
        <dbReference type="ChEBI" id="CHEBI:57699"/>
        <dbReference type="ChEBI" id="CHEBI:57945"/>
        <dbReference type="EC" id="1.1.1.23"/>
    </reaction>
</comment>
<dbReference type="InterPro" id="IPR012131">
    <property type="entry name" value="Hstdl_DH"/>
</dbReference>
<dbReference type="Gene3D" id="3.40.50.1980">
    <property type="entry name" value="Nitrogenase molybdenum iron protein domain"/>
    <property type="match status" value="2"/>
</dbReference>
<evidence type="ECO:0000256" key="3">
    <source>
        <dbReference type="ARBA" id="ARBA00010178"/>
    </source>
</evidence>
<organism evidence="19 20">
    <name type="scientific">Arthrobacter oryzae</name>
    <dbReference type="NCBI Taxonomy" id="409290"/>
    <lineage>
        <taxon>Bacteria</taxon>
        <taxon>Bacillati</taxon>
        <taxon>Actinomycetota</taxon>
        <taxon>Actinomycetes</taxon>
        <taxon>Micrococcales</taxon>
        <taxon>Micrococcaceae</taxon>
        <taxon>Arthrobacter</taxon>
    </lineage>
</organism>
<evidence type="ECO:0000256" key="5">
    <source>
        <dbReference type="ARBA" id="ARBA00016531"/>
    </source>
</evidence>
<dbReference type="PRINTS" id="PR00083">
    <property type="entry name" value="HOLDHDRGNASE"/>
</dbReference>
<evidence type="ECO:0000313" key="20">
    <source>
        <dbReference type="Proteomes" id="UP000273807"/>
    </source>
</evidence>
<feature type="binding site" evidence="12 16">
    <location>
        <position position="291"/>
    </location>
    <ligand>
        <name>substrate</name>
    </ligand>
</feature>
<dbReference type="GO" id="GO:0008270">
    <property type="term" value="F:zinc ion binding"/>
    <property type="evidence" value="ECO:0007669"/>
    <property type="project" value="UniProtKB-UniRule"/>
</dbReference>
<feature type="binding site" evidence="12 15">
    <location>
        <position position="210"/>
    </location>
    <ligand>
        <name>NAD(+)</name>
        <dbReference type="ChEBI" id="CHEBI:57540"/>
    </ligand>
</feature>
<keyword evidence="12" id="KW-0028">Amino-acid biosynthesis</keyword>
<feature type="binding site" evidence="12 16">
    <location>
        <position position="266"/>
    </location>
    <ligand>
        <name>substrate</name>
    </ligand>
</feature>
<keyword evidence="6 12" id="KW-0479">Metal-binding</keyword>
<comment type="cofactor">
    <cofactor evidence="12 17">
        <name>Zn(2+)</name>
        <dbReference type="ChEBI" id="CHEBI:29105"/>
    </cofactor>
    <text evidence="12 17">Binds 1 zinc ion per subunit.</text>
</comment>
<dbReference type="InterPro" id="IPR022695">
    <property type="entry name" value="Histidinol_DH_monofunct"/>
</dbReference>
<dbReference type="Proteomes" id="UP000273807">
    <property type="component" value="Unassembled WGS sequence"/>
</dbReference>
<dbReference type="GO" id="GO:0005829">
    <property type="term" value="C:cytosol"/>
    <property type="evidence" value="ECO:0007669"/>
    <property type="project" value="TreeGrafter"/>
</dbReference>
<evidence type="ECO:0000256" key="16">
    <source>
        <dbReference type="PIRSR" id="PIRSR000099-3"/>
    </source>
</evidence>
<feature type="binding site" evidence="12 17">
    <location>
        <position position="291"/>
    </location>
    <ligand>
        <name>Zn(2+)</name>
        <dbReference type="ChEBI" id="CHEBI:29105"/>
    </ligand>
</feature>
<evidence type="ECO:0000256" key="11">
    <source>
        <dbReference type="ARBA" id="ARBA00049489"/>
    </source>
</evidence>
<sequence length="462" mass="47279">MTLTPDSTVPPVPAALNFRTVDVRGRHLSLAELRAAVPRAQAGTMADAEGKVQDIISAVRSRGFAALSELALAFDGVEQTNPRVPAEALHAALADLDPAVRAALEESIRRARRFADGHRPANVDVEMGDGAVVSQNWVPVARVGLYVPGGLAVYPSSVVMNVVPALAAGVESIALASPPQKDFDGLPHPTILAAACLLGIDEVYAIGGAQAIAAFAYGIPARGADLGDAAGIDPVDVVTGPGNIFVATAKRLVKGVVGIDSEAGTTEIAILADATAQPAFVAADLISQAEHDPKAASVLITDSETLAAAVRIELDRQAAATKHSARVREALSGPQSGVVLVNDIDQGIAACDAYAAEHLEIMTADAPRVAARIRNAGAIFVGDYSPVSLGDYCAGSNHVLPTSGTAAFSSGLNVTTFLRAIQVVNYTRSALEQVSGHIVSLSGAEDLPAHGDAVTARFAAGA</sequence>
<dbReference type="CDD" id="cd06572">
    <property type="entry name" value="Histidinol_dh"/>
    <property type="match status" value="1"/>
</dbReference>
<keyword evidence="9 12" id="KW-0520">NAD</keyword>
<dbReference type="EMBL" id="RBED01000126">
    <property type="protein sequence ID" value="RNL51560.1"/>
    <property type="molecule type" value="Genomic_DNA"/>
</dbReference>
<gene>
    <name evidence="12 19" type="primary">hisD</name>
    <name evidence="19" type="ORF">D7003_15640</name>
</gene>